<dbReference type="PANTHER" id="PTHR21608:SF7">
    <property type="entry name" value="KINESIN-LIKE PROTEIN CG14535"/>
    <property type="match status" value="1"/>
</dbReference>
<organism evidence="8 9">
    <name type="scientific">Periplaneta americana</name>
    <name type="common">American cockroach</name>
    <name type="synonym">Blatta americana</name>
    <dbReference type="NCBI Taxonomy" id="6978"/>
    <lineage>
        <taxon>Eukaryota</taxon>
        <taxon>Metazoa</taxon>
        <taxon>Ecdysozoa</taxon>
        <taxon>Arthropoda</taxon>
        <taxon>Hexapoda</taxon>
        <taxon>Insecta</taxon>
        <taxon>Pterygota</taxon>
        <taxon>Neoptera</taxon>
        <taxon>Polyneoptera</taxon>
        <taxon>Dictyoptera</taxon>
        <taxon>Blattodea</taxon>
        <taxon>Blattoidea</taxon>
        <taxon>Blattidae</taxon>
        <taxon>Blattinae</taxon>
        <taxon>Periplaneta</taxon>
    </lineage>
</organism>
<evidence type="ECO:0000256" key="6">
    <source>
        <dbReference type="SAM" id="MobiDB-lite"/>
    </source>
</evidence>
<keyword evidence="4" id="KW-0963">Cytoplasm</keyword>
<feature type="region of interest" description="Disordered" evidence="6">
    <location>
        <begin position="825"/>
        <end position="862"/>
    </location>
</feature>
<dbReference type="Proteomes" id="UP001148838">
    <property type="component" value="Unassembled WGS sequence"/>
</dbReference>
<dbReference type="PROSITE" id="PS50067">
    <property type="entry name" value="KINESIN_MOTOR_2"/>
    <property type="match status" value="1"/>
</dbReference>
<keyword evidence="9" id="KW-1185">Reference proteome</keyword>
<evidence type="ECO:0000313" key="8">
    <source>
        <dbReference type="EMBL" id="KAJ4443523.1"/>
    </source>
</evidence>
<dbReference type="SMART" id="SM00129">
    <property type="entry name" value="KISc"/>
    <property type="match status" value="1"/>
</dbReference>
<dbReference type="Gene3D" id="3.40.850.10">
    <property type="entry name" value="Kinesin motor domain"/>
    <property type="match status" value="1"/>
</dbReference>
<feature type="compositionally biased region" description="Low complexity" evidence="6">
    <location>
        <begin position="204"/>
        <end position="218"/>
    </location>
</feature>
<name>A0ABQ8TC76_PERAM</name>
<evidence type="ECO:0000256" key="5">
    <source>
        <dbReference type="PROSITE-ProRule" id="PRU00283"/>
    </source>
</evidence>
<feature type="region of interest" description="Disordered" evidence="6">
    <location>
        <begin position="434"/>
        <end position="488"/>
    </location>
</feature>
<feature type="region of interest" description="Disordered" evidence="6">
    <location>
        <begin position="175"/>
        <end position="328"/>
    </location>
</feature>
<evidence type="ECO:0000256" key="2">
    <source>
        <dbReference type="ARBA" id="ARBA00022741"/>
    </source>
</evidence>
<keyword evidence="2" id="KW-0547">Nucleotide-binding</keyword>
<feature type="region of interest" description="Disordered" evidence="6">
    <location>
        <begin position="360"/>
        <end position="383"/>
    </location>
</feature>
<comment type="similarity">
    <text evidence="5">Belongs to the TRAFAC class myosin-kinesin ATPase superfamily. Kinesin family.</text>
</comment>
<protein>
    <recommendedName>
        <fullName evidence="7">Kinesin motor domain-containing protein</fullName>
    </recommendedName>
</protein>
<feature type="compositionally biased region" description="Gly residues" evidence="6">
    <location>
        <begin position="176"/>
        <end position="187"/>
    </location>
</feature>
<reference evidence="8 9" key="1">
    <citation type="journal article" date="2022" name="Allergy">
        <title>Genome assembly and annotation of Periplaneta americana reveal a comprehensive cockroach allergen profile.</title>
        <authorList>
            <person name="Wang L."/>
            <person name="Xiong Q."/>
            <person name="Saelim N."/>
            <person name="Wang L."/>
            <person name="Nong W."/>
            <person name="Wan A.T."/>
            <person name="Shi M."/>
            <person name="Liu X."/>
            <person name="Cao Q."/>
            <person name="Hui J.H.L."/>
            <person name="Sookrung N."/>
            <person name="Leung T.F."/>
            <person name="Tungtrongchitr A."/>
            <person name="Tsui S.K.W."/>
        </authorList>
    </citation>
    <scope>NUCLEOTIDE SEQUENCE [LARGE SCALE GENOMIC DNA]</scope>
    <source>
        <strain evidence="8">PWHHKU_190912</strain>
    </source>
</reference>
<dbReference type="Pfam" id="PF00225">
    <property type="entry name" value="Kinesin"/>
    <property type="match status" value="1"/>
</dbReference>
<proteinExistence type="inferred from homology"/>
<comment type="subcellular location">
    <subcellularLocation>
        <location evidence="1">Cytoplasm</location>
        <location evidence="1">Cytoskeleton</location>
    </subcellularLocation>
</comment>
<dbReference type="PANTHER" id="PTHR21608">
    <property type="entry name" value="KINESIN-LIKE PROTEIN CG14535"/>
    <property type="match status" value="1"/>
</dbReference>
<feature type="compositionally biased region" description="Low complexity" evidence="6">
    <location>
        <begin position="411"/>
        <end position="421"/>
    </location>
</feature>
<comment type="caution">
    <text evidence="5">Lacks conserved residue(s) required for the propagation of feature annotation.</text>
</comment>
<comment type="caution">
    <text evidence="8">The sequence shown here is derived from an EMBL/GenBank/DDBJ whole genome shotgun (WGS) entry which is preliminary data.</text>
</comment>
<keyword evidence="3" id="KW-0067">ATP-binding</keyword>
<dbReference type="InterPro" id="IPR036961">
    <property type="entry name" value="Kinesin_motor_dom_sf"/>
</dbReference>
<evidence type="ECO:0000256" key="3">
    <source>
        <dbReference type="ARBA" id="ARBA00022840"/>
    </source>
</evidence>
<evidence type="ECO:0000256" key="1">
    <source>
        <dbReference type="ARBA" id="ARBA00004245"/>
    </source>
</evidence>
<dbReference type="InterPro" id="IPR027640">
    <property type="entry name" value="Kinesin-like_fam"/>
</dbReference>
<gene>
    <name evidence="8" type="ORF">ANN_05195</name>
</gene>
<feature type="compositionally biased region" description="Gly residues" evidence="6">
    <location>
        <begin position="366"/>
        <end position="378"/>
    </location>
</feature>
<feature type="domain" description="Kinesin motor" evidence="7">
    <location>
        <begin position="1"/>
        <end position="169"/>
    </location>
</feature>
<feature type="region of interest" description="Disordered" evidence="6">
    <location>
        <begin position="400"/>
        <end position="422"/>
    </location>
</feature>
<dbReference type="SUPFAM" id="SSF52540">
    <property type="entry name" value="P-loop containing nucleoside triphosphate hydrolases"/>
    <property type="match status" value="1"/>
</dbReference>
<dbReference type="InterPro" id="IPR001752">
    <property type="entry name" value="Kinesin_motor_dom"/>
</dbReference>
<sequence length="862" mass="93103">CEQSPGVYLRDDPLFGTQLQNQSELRVPSAERAAFYLDAAVGGRSGDSHLLYTLHVYQYSVAGKGHGVAGGRSRLHLIDLGSCERGKASGGIPLSGLGNVLLAIFNGQKHLPHRSCIISYREHKITQLLKECLSSLTCHAAMIAHVSPAAQHYTDTLATVQLASRIHRMRRRKIKFGGGSAGSGGSSGEEASAGAGRLQENGRSTGSSDVDPSSSEQSADTVIYVGPSDDAATDGEHPPVYIPSLNSGDNRCAMGKALRGSGAEHRPPSKGTQASPVHRPAASKSASPSKASPARTPSKTAPHKTPAVDAGKTSVPSGSDEQWIDGPRISRSKVAEARSLLKKKETWVDGPLLPSTAATTTAAAGTGQGAGTGSGSGSYGFMDSHKKSMIRRWVENQTVQIQRQAAKHTTRPPATGAPPGHTYKELTVFKTCDEDGEPKALDDTETPAQETPEQRQESRPQSEQGEEEEEEEEGVCDIPPPLQLLQPHNNEISIGDTTLHTRILFLFFQTLCNDLSGFTPWLAALSDVTVDSLDVRLRILQERRDATGVGGDDEVEIIEVEEPCEPVPMQDSCLQFLGSSVGRALARSAKVPGFDTQPQNNFSLEIAIYIVSQVTEEDIALCMGELENPLPEVDQESDEHPLRVLSQENLTVVSTFTGESQQLILFYSMSVVTDLERMLPRRPFGPPDPRPYSLYDDYLRQREADKFEQLARLHEMYKTKLARANATKTFGPSLPYRPPSRCQSLSMSDMLYGTGTGIGAGTGTGSIYSEPAYNPHQNQAKICDNCKMSFGRSWYQPLLTRELPATLCDSRALFAGSGCNLSSLRHPDGASNPNLKEEVERVPGNGASTSDHEDETSEQRSK</sequence>
<dbReference type="InterPro" id="IPR027417">
    <property type="entry name" value="P-loop_NTPase"/>
</dbReference>
<dbReference type="PRINTS" id="PR00380">
    <property type="entry name" value="KINESINHEAVY"/>
</dbReference>
<accession>A0ABQ8TC76</accession>
<feature type="non-terminal residue" evidence="8">
    <location>
        <position position="1"/>
    </location>
</feature>
<evidence type="ECO:0000256" key="4">
    <source>
        <dbReference type="ARBA" id="ARBA00023212"/>
    </source>
</evidence>
<dbReference type="EMBL" id="JAJSOF020000013">
    <property type="protein sequence ID" value="KAJ4443523.1"/>
    <property type="molecule type" value="Genomic_DNA"/>
</dbReference>
<feature type="compositionally biased region" description="Low complexity" evidence="6">
    <location>
        <begin position="280"/>
        <end position="294"/>
    </location>
</feature>
<evidence type="ECO:0000259" key="7">
    <source>
        <dbReference type="PROSITE" id="PS50067"/>
    </source>
</evidence>
<keyword evidence="4" id="KW-0206">Cytoskeleton</keyword>
<evidence type="ECO:0000313" key="9">
    <source>
        <dbReference type="Proteomes" id="UP001148838"/>
    </source>
</evidence>
<feature type="compositionally biased region" description="Acidic residues" evidence="6">
    <location>
        <begin position="464"/>
        <end position="475"/>
    </location>
</feature>